<gene>
    <name evidence="2" type="ORF">BJ508DRAFT_76749</name>
</gene>
<evidence type="ECO:0000313" key="2">
    <source>
        <dbReference type="EMBL" id="RPA72247.1"/>
    </source>
</evidence>
<dbReference type="EMBL" id="ML119870">
    <property type="protein sequence ID" value="RPA72247.1"/>
    <property type="molecule type" value="Genomic_DNA"/>
</dbReference>
<accession>A0A3N4HF74</accession>
<proteinExistence type="predicted"/>
<sequence>MSSTISLLAKGNHTQTLAELHTAHLADPHNISIRIDASIASILLSQFQRVISEYLSSRILENVENKPNEDERKMAGLVMAFARMHVDLDADSAWEQVKDLEGWILGRKGSERYGVALVFFHSIYQYAHLGVTNFQSPDDILNTTSLLQSHLNSLLNLNEFDEIAVIHALPHFPVSATTSSSEHIWRYETVQTAIDKKRALIDSSSNPAEEDRKLAYLNFLKTVMTLGLVGAEDDVDEKFETVDVTEGLEHSKPMDEKKGEFTGWRDLLAVFALPEDERDVRKVKNIVERFAQDGDWRGVDAGLWILQKAHPDCFLMRAGLDVDFEDNQMWLKRVLQMRCGQGSELAFWAGYASFLSTLKEEDLSTETTLSLCSQFYKTKSTCTVPTISYNLTLPIVIQTKSLQWADILLDHAALTGNQGLIQQANRIIYELSGGSSTADYYRSLRHYEVAPPSVRRTIILESLYRCATQDFEAQYKAALELTHHALTAELKAGSARPTGAPWAQVARDVAKALADDERKKSRELRIEAAVAASYVDSHDTGIQVEGRHLIDVLLSKCTSANENLLKADLLYTKARAQLRSVRETGNRGAFKKATAALDESRAISDAQGNTDDVASCLVLTALLWYSYGLHWNGEGFKQALSAAEEAEKAWRHNHTTLGGLPGVDGVFCRVPSLAGDDVTLFGLVYDIAEGLNELGPTLAYGWVQKAVARSGAERVTHPPLPSSNTPRNEEGSMEDAEQATHVYYLPTPRHVCLLIQQPYGKFNLLRLKITTADVRAWLGKVVESRNEMDLETLVSPLPELVEEGELIVAHMPDGWEELPLHRLEIPTEEGMKVLGDRNEVVYAGEGDDEAVAGVGLGVWA</sequence>
<feature type="region of interest" description="Disordered" evidence="1">
    <location>
        <begin position="713"/>
        <end position="736"/>
    </location>
</feature>
<dbReference type="Proteomes" id="UP000275078">
    <property type="component" value="Unassembled WGS sequence"/>
</dbReference>
<organism evidence="2 3">
    <name type="scientific">Ascobolus immersus RN42</name>
    <dbReference type="NCBI Taxonomy" id="1160509"/>
    <lineage>
        <taxon>Eukaryota</taxon>
        <taxon>Fungi</taxon>
        <taxon>Dikarya</taxon>
        <taxon>Ascomycota</taxon>
        <taxon>Pezizomycotina</taxon>
        <taxon>Pezizomycetes</taxon>
        <taxon>Pezizales</taxon>
        <taxon>Ascobolaceae</taxon>
        <taxon>Ascobolus</taxon>
    </lineage>
</organism>
<dbReference type="AlphaFoldDB" id="A0A3N4HF74"/>
<protein>
    <submittedName>
        <fullName evidence="2">Uncharacterized protein</fullName>
    </submittedName>
</protein>
<keyword evidence="3" id="KW-1185">Reference proteome</keyword>
<name>A0A3N4HF74_ASCIM</name>
<reference evidence="2 3" key="1">
    <citation type="journal article" date="2018" name="Nat. Ecol. Evol.">
        <title>Pezizomycetes genomes reveal the molecular basis of ectomycorrhizal truffle lifestyle.</title>
        <authorList>
            <person name="Murat C."/>
            <person name="Payen T."/>
            <person name="Noel B."/>
            <person name="Kuo A."/>
            <person name="Morin E."/>
            <person name="Chen J."/>
            <person name="Kohler A."/>
            <person name="Krizsan K."/>
            <person name="Balestrini R."/>
            <person name="Da Silva C."/>
            <person name="Montanini B."/>
            <person name="Hainaut M."/>
            <person name="Levati E."/>
            <person name="Barry K.W."/>
            <person name="Belfiori B."/>
            <person name="Cichocki N."/>
            <person name="Clum A."/>
            <person name="Dockter R.B."/>
            <person name="Fauchery L."/>
            <person name="Guy J."/>
            <person name="Iotti M."/>
            <person name="Le Tacon F."/>
            <person name="Lindquist E.A."/>
            <person name="Lipzen A."/>
            <person name="Malagnac F."/>
            <person name="Mello A."/>
            <person name="Molinier V."/>
            <person name="Miyauchi S."/>
            <person name="Poulain J."/>
            <person name="Riccioni C."/>
            <person name="Rubini A."/>
            <person name="Sitrit Y."/>
            <person name="Splivallo R."/>
            <person name="Traeger S."/>
            <person name="Wang M."/>
            <person name="Zifcakova L."/>
            <person name="Wipf D."/>
            <person name="Zambonelli A."/>
            <person name="Paolocci F."/>
            <person name="Nowrousian M."/>
            <person name="Ottonello S."/>
            <person name="Baldrian P."/>
            <person name="Spatafora J.W."/>
            <person name="Henrissat B."/>
            <person name="Nagy L.G."/>
            <person name="Aury J.M."/>
            <person name="Wincker P."/>
            <person name="Grigoriev I.V."/>
            <person name="Bonfante P."/>
            <person name="Martin F.M."/>
        </authorList>
    </citation>
    <scope>NUCLEOTIDE SEQUENCE [LARGE SCALE GENOMIC DNA]</scope>
    <source>
        <strain evidence="2 3">RN42</strain>
    </source>
</reference>
<evidence type="ECO:0000256" key="1">
    <source>
        <dbReference type="SAM" id="MobiDB-lite"/>
    </source>
</evidence>
<evidence type="ECO:0000313" key="3">
    <source>
        <dbReference type="Proteomes" id="UP000275078"/>
    </source>
</evidence>